<keyword evidence="2 5" id="KW-0812">Transmembrane</keyword>
<feature type="transmembrane region" description="Helical" evidence="5">
    <location>
        <begin position="468"/>
        <end position="489"/>
    </location>
</feature>
<dbReference type="CDD" id="cd17321">
    <property type="entry name" value="MFS_MMR_MDR_like"/>
    <property type="match status" value="1"/>
</dbReference>
<dbReference type="PANTHER" id="PTHR42718">
    <property type="entry name" value="MAJOR FACILITATOR SUPERFAMILY MULTIDRUG TRANSPORTER MFSC"/>
    <property type="match status" value="1"/>
</dbReference>
<evidence type="ECO:0000256" key="5">
    <source>
        <dbReference type="SAM" id="Phobius"/>
    </source>
</evidence>
<dbReference type="PANTHER" id="PTHR42718:SF49">
    <property type="entry name" value="EXPORT PROTEIN"/>
    <property type="match status" value="1"/>
</dbReference>
<dbReference type="InterPro" id="IPR020846">
    <property type="entry name" value="MFS_dom"/>
</dbReference>
<dbReference type="AlphaFoldDB" id="A0A2A7UX78"/>
<evidence type="ECO:0000256" key="1">
    <source>
        <dbReference type="ARBA" id="ARBA00004141"/>
    </source>
</evidence>
<feature type="transmembrane region" description="Helical" evidence="5">
    <location>
        <begin position="141"/>
        <end position="162"/>
    </location>
</feature>
<dbReference type="Gene3D" id="1.20.1720.10">
    <property type="entry name" value="Multidrug resistance protein D"/>
    <property type="match status" value="2"/>
</dbReference>
<proteinExistence type="predicted"/>
<evidence type="ECO:0000256" key="3">
    <source>
        <dbReference type="ARBA" id="ARBA00022989"/>
    </source>
</evidence>
<dbReference type="PROSITE" id="PS50850">
    <property type="entry name" value="MFS"/>
    <property type="match status" value="1"/>
</dbReference>
<dbReference type="GO" id="GO:0022857">
    <property type="term" value="F:transmembrane transporter activity"/>
    <property type="evidence" value="ECO:0007669"/>
    <property type="project" value="InterPro"/>
</dbReference>
<dbReference type="Proteomes" id="UP000220246">
    <property type="component" value="Unassembled WGS sequence"/>
</dbReference>
<feature type="transmembrane region" description="Helical" evidence="5">
    <location>
        <begin position="168"/>
        <end position="189"/>
    </location>
</feature>
<dbReference type="InterPro" id="IPR011701">
    <property type="entry name" value="MFS"/>
</dbReference>
<evidence type="ECO:0000256" key="2">
    <source>
        <dbReference type="ARBA" id="ARBA00022692"/>
    </source>
</evidence>
<feature type="transmembrane region" description="Helical" evidence="5">
    <location>
        <begin position="302"/>
        <end position="323"/>
    </location>
</feature>
<evidence type="ECO:0000259" key="6">
    <source>
        <dbReference type="PROSITE" id="PS50850"/>
    </source>
</evidence>
<dbReference type="PRINTS" id="PR01036">
    <property type="entry name" value="TCRTETB"/>
</dbReference>
<dbReference type="STRING" id="1219032.GCA_001515545_00586"/>
<dbReference type="InterPro" id="IPR036259">
    <property type="entry name" value="MFS_trans_sf"/>
</dbReference>
<feature type="domain" description="Major facilitator superfamily (MFS) profile" evidence="6">
    <location>
        <begin position="1"/>
        <end position="496"/>
    </location>
</feature>
<protein>
    <submittedName>
        <fullName evidence="7">MFS transporter</fullName>
    </submittedName>
</protein>
<feature type="transmembrane region" description="Helical" evidence="5">
    <location>
        <begin position="406"/>
        <end position="425"/>
    </location>
</feature>
<gene>
    <name evidence="7" type="ORF">CRM82_16100</name>
</gene>
<name>A0A2A7UX78_COMTR</name>
<keyword evidence="4 5" id="KW-0472">Membrane</keyword>
<dbReference type="OrthoDB" id="9807274at2"/>
<feature type="transmembrane region" description="Helical" evidence="5">
    <location>
        <begin position="335"/>
        <end position="354"/>
    </location>
</feature>
<dbReference type="Pfam" id="PF07690">
    <property type="entry name" value="MFS_1"/>
    <property type="match status" value="1"/>
</dbReference>
<feature type="transmembrane region" description="Helical" evidence="5">
    <location>
        <begin position="228"/>
        <end position="250"/>
    </location>
</feature>
<accession>A0A2A7UX78</accession>
<feature type="transmembrane region" description="Helical" evidence="5">
    <location>
        <begin position="82"/>
        <end position="105"/>
    </location>
</feature>
<comment type="subcellular location">
    <subcellularLocation>
        <location evidence="1">Membrane</location>
        <topology evidence="1">Multi-pass membrane protein</topology>
    </subcellularLocation>
</comment>
<feature type="transmembrane region" description="Helical" evidence="5">
    <location>
        <begin position="360"/>
        <end position="385"/>
    </location>
</feature>
<evidence type="ECO:0000313" key="7">
    <source>
        <dbReference type="EMBL" id="PEH89925.1"/>
    </source>
</evidence>
<keyword evidence="8" id="KW-1185">Reference proteome</keyword>
<feature type="transmembrane region" description="Helical" evidence="5">
    <location>
        <begin position="270"/>
        <end position="290"/>
    </location>
</feature>
<dbReference type="GO" id="GO:0016020">
    <property type="term" value="C:membrane"/>
    <property type="evidence" value="ECO:0007669"/>
    <property type="project" value="UniProtKB-SubCell"/>
</dbReference>
<evidence type="ECO:0000256" key="4">
    <source>
        <dbReference type="ARBA" id="ARBA00023136"/>
    </source>
</evidence>
<dbReference type="RefSeq" id="WP_066533271.1">
    <property type="nucleotide sequence ID" value="NZ_PDEA01000001.1"/>
</dbReference>
<feature type="transmembrane region" description="Helical" evidence="5">
    <location>
        <begin position="111"/>
        <end position="129"/>
    </location>
</feature>
<evidence type="ECO:0000313" key="8">
    <source>
        <dbReference type="Proteomes" id="UP000220246"/>
    </source>
</evidence>
<reference evidence="8" key="1">
    <citation type="submission" date="2017-09" db="EMBL/GenBank/DDBJ databases">
        <title>FDA dAtabase for Regulatory Grade micrObial Sequences (FDA-ARGOS): Supporting development and validation of Infectious Disease Dx tests.</title>
        <authorList>
            <person name="Minogue T."/>
            <person name="Wolcott M."/>
            <person name="Wasieloski L."/>
            <person name="Aguilar W."/>
            <person name="Moore D."/>
            <person name="Tallon L."/>
            <person name="Sadzewicz L."/>
            <person name="Ott S."/>
            <person name="Zhao X."/>
            <person name="Nagaraj S."/>
            <person name="Vavikolanu K."/>
            <person name="Aluvathingal J."/>
            <person name="Nadendla S."/>
            <person name="Sichtig H."/>
        </authorList>
    </citation>
    <scope>NUCLEOTIDE SEQUENCE [LARGE SCALE GENOMIC DNA]</scope>
    <source>
        <strain evidence="8">FDAARGOS_394</strain>
    </source>
</reference>
<comment type="caution">
    <text evidence="7">The sequence shown here is derived from an EMBL/GenBank/DDBJ whole genome shotgun (WGS) entry which is preliminary data.</text>
</comment>
<feature type="transmembrane region" description="Helical" evidence="5">
    <location>
        <begin position="201"/>
        <end position="222"/>
    </location>
</feature>
<feature type="transmembrane region" description="Helical" evidence="5">
    <location>
        <begin position="51"/>
        <end position="70"/>
    </location>
</feature>
<sequence>MPRTNHPETFSRPGWATAAVCLASAAMPITFTGPAVALREIEAHLGGSPLALAWVTNAFMLAFGSCLMAAGALADKHGRRKVFLGAIAVFVAASLALMASPNLWVFDGLRALQGVASAGVLAAGAAALAQEVQGQARVRAFSLLGTSFGAGLTLGPVAAGWLTTAFGWQTIFVLVIATASIAFSIGMRVLRESRDPAAQKLDVPGALAITSALTLFTFAILQAPAQGWLHPMTISALCGTALLLAAFVFVERRHPRPLLDLSLFRYSRFVGVQLLAAAPAFGFVVLLVLLPIRFIGIEGVPVAQAGLWMAALSAPLVVLPAVAGRLSHWISPATLCAAGLLMAACGLVSLSVSAGGAAALWPMFAIGVGISLPWGLMDGLAVSVVPTERAGMATGIFSTVRVAGEGLALAMVGALLTALIAHELLTATHLPSDTAVAVAQVLVSGNLAGAQAGWPSIGAAELMRAFEAAFSTLLMVLAGGTGLIALFVFRFLRTPNVPSATNCLGESA</sequence>
<feature type="transmembrane region" description="Helical" evidence="5">
    <location>
        <begin position="12"/>
        <end position="31"/>
    </location>
</feature>
<dbReference type="EMBL" id="PDEA01000001">
    <property type="protein sequence ID" value="PEH89925.1"/>
    <property type="molecule type" value="Genomic_DNA"/>
</dbReference>
<organism evidence="7 8">
    <name type="scientific">Comamonas terrigena</name>
    <dbReference type="NCBI Taxonomy" id="32013"/>
    <lineage>
        <taxon>Bacteria</taxon>
        <taxon>Pseudomonadati</taxon>
        <taxon>Pseudomonadota</taxon>
        <taxon>Betaproteobacteria</taxon>
        <taxon>Burkholderiales</taxon>
        <taxon>Comamonadaceae</taxon>
        <taxon>Comamonas</taxon>
    </lineage>
</organism>
<keyword evidence="3 5" id="KW-1133">Transmembrane helix</keyword>
<dbReference type="SUPFAM" id="SSF103473">
    <property type="entry name" value="MFS general substrate transporter"/>
    <property type="match status" value="1"/>
</dbReference>